<keyword evidence="1" id="KW-0328">Glycosyltransferase</keyword>
<dbReference type="PANTHER" id="PTHR48043">
    <property type="entry name" value="EG:EG0003.4 PROTEIN-RELATED"/>
    <property type="match status" value="1"/>
</dbReference>
<dbReference type="SUPFAM" id="SSF53756">
    <property type="entry name" value="UDP-Glycosyltransferase/glycogen phosphorylase"/>
    <property type="match status" value="1"/>
</dbReference>
<name>A0ABN7WN77_GIGMA</name>
<reference evidence="5 6" key="1">
    <citation type="submission" date="2021-06" db="EMBL/GenBank/DDBJ databases">
        <authorList>
            <person name="Kallberg Y."/>
            <person name="Tangrot J."/>
            <person name="Rosling A."/>
        </authorList>
    </citation>
    <scope>NUCLEOTIDE SEQUENCE [LARGE SCALE GENOMIC DNA]</scope>
    <source>
        <strain evidence="5 6">120-4 pot B 10/14</strain>
    </source>
</reference>
<feature type="region of interest" description="Disordered" evidence="3">
    <location>
        <begin position="68"/>
        <end position="103"/>
    </location>
</feature>
<feature type="compositionally biased region" description="Low complexity" evidence="3">
    <location>
        <begin position="89"/>
        <end position="101"/>
    </location>
</feature>
<feature type="compositionally biased region" description="Polar residues" evidence="3">
    <location>
        <begin position="68"/>
        <end position="80"/>
    </location>
</feature>
<dbReference type="Pfam" id="PF00201">
    <property type="entry name" value="UDPGT"/>
    <property type="match status" value="1"/>
</dbReference>
<organism evidence="5 6">
    <name type="scientific">Gigaspora margarita</name>
    <dbReference type="NCBI Taxonomy" id="4874"/>
    <lineage>
        <taxon>Eukaryota</taxon>
        <taxon>Fungi</taxon>
        <taxon>Fungi incertae sedis</taxon>
        <taxon>Mucoromycota</taxon>
        <taxon>Glomeromycotina</taxon>
        <taxon>Glomeromycetes</taxon>
        <taxon>Diversisporales</taxon>
        <taxon>Gigasporaceae</taxon>
        <taxon>Gigaspora</taxon>
    </lineage>
</organism>
<evidence type="ECO:0000313" key="5">
    <source>
        <dbReference type="EMBL" id="CAG8836543.1"/>
    </source>
</evidence>
<dbReference type="EMBL" id="CAJVQB010053824">
    <property type="protein sequence ID" value="CAG8836543.1"/>
    <property type="molecule type" value="Genomic_DNA"/>
</dbReference>
<keyword evidence="2" id="KW-0808">Transferase</keyword>
<dbReference type="InterPro" id="IPR035595">
    <property type="entry name" value="UDP_glycos_trans_CS"/>
</dbReference>
<evidence type="ECO:0000313" key="6">
    <source>
        <dbReference type="Proteomes" id="UP000789901"/>
    </source>
</evidence>
<evidence type="ECO:0000256" key="2">
    <source>
        <dbReference type="ARBA" id="ARBA00022679"/>
    </source>
</evidence>
<keyword evidence="4" id="KW-0472">Membrane</keyword>
<feature type="non-terminal residue" evidence="5">
    <location>
        <position position="615"/>
    </location>
</feature>
<comment type="caution">
    <text evidence="5">The sequence shown here is derived from an EMBL/GenBank/DDBJ whole genome shotgun (WGS) entry which is preliminary data.</text>
</comment>
<dbReference type="InterPro" id="IPR002213">
    <property type="entry name" value="UDP_glucos_trans"/>
</dbReference>
<accession>A0ABN7WN77</accession>
<dbReference type="PANTHER" id="PTHR48043:SF145">
    <property type="entry name" value="FI06409P-RELATED"/>
    <property type="match status" value="1"/>
</dbReference>
<gene>
    <name evidence="5" type="ORF">GMARGA_LOCUS33083</name>
</gene>
<dbReference type="CDD" id="cd03784">
    <property type="entry name" value="GT1_Gtf-like"/>
    <property type="match status" value="1"/>
</dbReference>
<feature type="transmembrane region" description="Helical" evidence="4">
    <location>
        <begin position="562"/>
        <end position="582"/>
    </location>
</feature>
<dbReference type="Proteomes" id="UP000789901">
    <property type="component" value="Unassembled WGS sequence"/>
</dbReference>
<keyword evidence="6" id="KW-1185">Reference proteome</keyword>
<dbReference type="Gene3D" id="3.40.50.2000">
    <property type="entry name" value="Glycogen Phosphorylase B"/>
    <property type="match status" value="1"/>
</dbReference>
<proteinExistence type="predicted"/>
<keyword evidence="4" id="KW-1133">Transmembrane helix</keyword>
<protein>
    <submittedName>
        <fullName evidence="5">46181_t:CDS:1</fullName>
    </submittedName>
</protein>
<keyword evidence="4" id="KW-0812">Transmembrane</keyword>
<sequence>MCTIHFKNNFKIISGTHLPHMLEILKILMDRGYNVTLISRGNYTAQSLNYRSIPQIIFDNEHFETQNSSNSVNASKNLNGNKFDATKTSSESGSHSKSDQSSVHKCTDIDNEFIDLSQNTLLSLIRLAMKSYVPSYIYNIFKPYVPLYVYNIFKQPTEEYTVDAIKSYVPFYNIYKQSAEELNADLFFCDYSINYPCFDIAWKLGKPAVGIFSDLYNIASSPYKADPVLGCRANMENESFYHRFKCTIVTPLIKNWRTIEFLIPLNVQRASIGIDPHWDMKGRISNLLMLSNNFFGFEIPSSDSPLHQEIGPIIPDNFPALTPVLDKFLIAHPRTIYFALGTNAILSSQNVVTILKSFLKLIDQDVIDGIIWSTTKTDPSETLSLTNSSVQISAILNNEHPHIHITKFSPQFAILSHENTKLFLSHGGAASSHESMYNAKPMLVLPIRGDQPRNAEMLELAGMALKLSKTNLKVDDIISKVKRLLNEESFKKNAERLQFLAKVNSKRKYRAADLIEIVLNTAKYEGVKDVNGGFKVDNENLLRDWITPDTRMGFIRGNNLDVYGTTIILFFSLSGGFAYSLWKNFRYFYIKYSIETSIVEYLSVVSMSPTLSPID</sequence>
<dbReference type="PROSITE" id="PS00375">
    <property type="entry name" value="UDPGT"/>
    <property type="match status" value="1"/>
</dbReference>
<evidence type="ECO:0000256" key="1">
    <source>
        <dbReference type="ARBA" id="ARBA00022676"/>
    </source>
</evidence>
<evidence type="ECO:0000256" key="4">
    <source>
        <dbReference type="SAM" id="Phobius"/>
    </source>
</evidence>
<dbReference type="InterPro" id="IPR050271">
    <property type="entry name" value="UDP-glycosyltransferase"/>
</dbReference>
<evidence type="ECO:0000256" key="3">
    <source>
        <dbReference type="SAM" id="MobiDB-lite"/>
    </source>
</evidence>